<dbReference type="Pfam" id="PF12079">
    <property type="entry name" value="DUF3558"/>
    <property type="match status" value="1"/>
</dbReference>
<keyword evidence="4" id="KW-1185">Reference proteome</keyword>
<feature type="region of interest" description="Disordered" evidence="1">
    <location>
        <begin position="22"/>
        <end position="50"/>
    </location>
</feature>
<feature type="chain" id="PRO_5032847038" description="DUF3558 domain-containing protein" evidence="2">
    <location>
        <begin position="23"/>
        <end position="200"/>
    </location>
</feature>
<dbReference type="RefSeq" id="WP_184781274.1">
    <property type="nucleotide sequence ID" value="NZ_JACHMG010000001.1"/>
</dbReference>
<dbReference type="EMBL" id="JACHMG010000001">
    <property type="protein sequence ID" value="MBB4686400.1"/>
    <property type="molecule type" value="Genomic_DNA"/>
</dbReference>
<dbReference type="InterPro" id="IPR024520">
    <property type="entry name" value="DUF3558"/>
</dbReference>
<evidence type="ECO:0000313" key="3">
    <source>
        <dbReference type="EMBL" id="MBB4686400.1"/>
    </source>
</evidence>
<keyword evidence="2" id="KW-0732">Signal</keyword>
<feature type="signal peptide" evidence="2">
    <location>
        <begin position="1"/>
        <end position="22"/>
    </location>
</feature>
<reference evidence="3 4" key="1">
    <citation type="submission" date="2020-08" db="EMBL/GenBank/DDBJ databases">
        <title>Sequencing the genomes of 1000 actinobacteria strains.</title>
        <authorList>
            <person name="Klenk H.-P."/>
        </authorList>
    </citation>
    <scope>NUCLEOTIDE SEQUENCE [LARGE SCALE GENOMIC DNA]</scope>
    <source>
        <strain evidence="3 4">DSM 45859</strain>
    </source>
</reference>
<comment type="caution">
    <text evidence="3">The sequence shown here is derived from an EMBL/GenBank/DDBJ whole genome shotgun (WGS) entry which is preliminary data.</text>
</comment>
<accession>A0A840IX16</accession>
<proteinExistence type="predicted"/>
<evidence type="ECO:0000256" key="2">
    <source>
        <dbReference type="SAM" id="SignalP"/>
    </source>
</evidence>
<protein>
    <recommendedName>
        <fullName evidence="5">DUF3558 domain-containing protein</fullName>
    </recommendedName>
</protein>
<evidence type="ECO:0008006" key="5">
    <source>
        <dbReference type="Google" id="ProtNLM"/>
    </source>
</evidence>
<dbReference type="Proteomes" id="UP000581769">
    <property type="component" value="Unassembled WGS sequence"/>
</dbReference>
<dbReference type="PROSITE" id="PS51257">
    <property type="entry name" value="PROKAR_LIPOPROTEIN"/>
    <property type="match status" value="1"/>
</dbReference>
<evidence type="ECO:0000313" key="4">
    <source>
        <dbReference type="Proteomes" id="UP000581769"/>
    </source>
</evidence>
<name>A0A840IX16_9PSEU</name>
<feature type="compositionally biased region" description="Low complexity" evidence="1">
    <location>
        <begin position="27"/>
        <end position="43"/>
    </location>
</feature>
<organism evidence="3 4">
    <name type="scientific">Amycolatopsis jiangsuensis</name>
    <dbReference type="NCBI Taxonomy" id="1181879"/>
    <lineage>
        <taxon>Bacteria</taxon>
        <taxon>Bacillati</taxon>
        <taxon>Actinomycetota</taxon>
        <taxon>Actinomycetes</taxon>
        <taxon>Pseudonocardiales</taxon>
        <taxon>Pseudonocardiaceae</taxon>
        <taxon>Amycolatopsis</taxon>
    </lineage>
</organism>
<gene>
    <name evidence="3" type="ORF">BJY18_003885</name>
</gene>
<dbReference type="AlphaFoldDB" id="A0A840IX16"/>
<sequence>MTKTIARTLTAGILLLSATACSSESGTSNPATSSNAPTSPSSTGPKVPQVTTPLDVTKYEQDPCSALTQTQATQVFNAARSRKNDSNVAPACDWFDSDNNGVSLGFLPGQGGLTTVYGNSSGSSAGYFEAAPDVFGYPAAFSDVSDDRKNGACQIFVGVTSDEAFSVSSLLRPSSSSYSDPCSLVTKVAEAAVATIKAGA</sequence>
<evidence type="ECO:0000256" key="1">
    <source>
        <dbReference type="SAM" id="MobiDB-lite"/>
    </source>
</evidence>